<organism evidence="1 2">
    <name type="scientific">Schleiferilactobacillus harbinensis</name>
    <dbReference type="NCBI Taxonomy" id="304207"/>
    <lineage>
        <taxon>Bacteria</taxon>
        <taxon>Bacillati</taxon>
        <taxon>Bacillota</taxon>
        <taxon>Bacilli</taxon>
        <taxon>Lactobacillales</taxon>
        <taxon>Lactobacillaceae</taxon>
        <taxon>Schleiferilactobacillus</taxon>
    </lineage>
</organism>
<dbReference type="RefSeq" id="WP_152260824.1">
    <property type="nucleotide sequence ID" value="NZ_CP045143.1"/>
</dbReference>
<dbReference type="EMBL" id="CP045143">
    <property type="protein sequence ID" value="QFR23620.1"/>
    <property type="molecule type" value="Genomic_DNA"/>
</dbReference>
<protein>
    <submittedName>
        <fullName evidence="1">Uncharacterized protein</fullName>
    </submittedName>
</protein>
<dbReference type="KEGG" id="lhb:D1010_09485"/>
<name>A0A5P8M546_9LACO</name>
<sequence length="263" mass="30191">MEADIQKTVDYLNQYFSADAREVADLLSLLNMALDDVLTHANVQLTQLHKEKKYDEAETMLTVSKLVSGVQNQISDVANQLCDDETEDSEDSDEDIDKKELKELPNYADYAVDETVPHTLYESFTHKKAVGFSLYGKHYPAKDWQDVLVKTCNLLAEMDKEKFTSFIDDPTMKGSKVCYFSRDSVPKRNEKLDELDVYVWVNLSANGKRNLIRKLLKKFDIRLSDYTIYLRADYTPLHPGSVNEYPSNDGDSTKIGKFVREEL</sequence>
<gene>
    <name evidence="1" type="ORF">D1010_09485</name>
</gene>
<dbReference type="AlphaFoldDB" id="A0A5P8M546"/>
<dbReference type="Proteomes" id="UP000326779">
    <property type="component" value="Chromosome"/>
</dbReference>
<evidence type="ECO:0000313" key="1">
    <source>
        <dbReference type="EMBL" id="QFR23620.1"/>
    </source>
</evidence>
<proteinExistence type="predicted"/>
<evidence type="ECO:0000313" key="2">
    <source>
        <dbReference type="Proteomes" id="UP000326779"/>
    </source>
</evidence>
<accession>A0A5P8M546</accession>
<reference evidence="1 2" key="1">
    <citation type="submission" date="2019-10" db="EMBL/GenBank/DDBJ databases">
        <title>The completed genome of Lactobacillus harbinensis M1.</title>
        <authorList>
            <person name="Zheng Y."/>
        </authorList>
    </citation>
    <scope>NUCLEOTIDE SEQUENCE [LARGE SCALE GENOMIC DNA]</scope>
    <source>
        <strain evidence="1 2">M1</strain>
    </source>
</reference>